<organism evidence="2 3">
    <name type="scientific">Ulvibacterium marinum</name>
    <dbReference type="NCBI Taxonomy" id="2419782"/>
    <lineage>
        <taxon>Bacteria</taxon>
        <taxon>Pseudomonadati</taxon>
        <taxon>Bacteroidota</taxon>
        <taxon>Flavobacteriia</taxon>
        <taxon>Flavobacteriales</taxon>
        <taxon>Flavobacteriaceae</taxon>
        <taxon>Ulvibacterium</taxon>
    </lineage>
</organism>
<gene>
    <name evidence="2" type="ORF">D7Z94_04890</name>
</gene>
<feature type="chain" id="PRO_5017431739" description="Dihydroorotase" evidence="1">
    <location>
        <begin position="20"/>
        <end position="129"/>
    </location>
</feature>
<reference evidence="2 3" key="1">
    <citation type="submission" date="2018-10" db="EMBL/GenBank/DDBJ databases">
        <title>Ulvibacterium marinum gen. nov., sp. nov., a novel marine bacterium of the family Flavobacteriaceae, isolated from a culture of the green alga Ulva prolifera.</title>
        <authorList>
            <person name="Zhang Z."/>
        </authorList>
    </citation>
    <scope>NUCLEOTIDE SEQUENCE [LARGE SCALE GENOMIC DNA]</scope>
    <source>
        <strain evidence="2 3">CCMM003</strain>
    </source>
</reference>
<dbReference type="AlphaFoldDB" id="A0A3B0C9S4"/>
<evidence type="ECO:0000256" key="1">
    <source>
        <dbReference type="SAM" id="SignalP"/>
    </source>
</evidence>
<dbReference type="EMBL" id="RBCJ01000001">
    <property type="protein sequence ID" value="RKN83175.1"/>
    <property type="molecule type" value="Genomic_DNA"/>
</dbReference>
<name>A0A3B0C9S4_9FLAO</name>
<evidence type="ECO:0008006" key="4">
    <source>
        <dbReference type="Google" id="ProtNLM"/>
    </source>
</evidence>
<keyword evidence="1" id="KW-0732">Signal</keyword>
<dbReference type="Proteomes" id="UP000276603">
    <property type="component" value="Unassembled WGS sequence"/>
</dbReference>
<sequence length="129" mass="14095">MKTVVFSLVFVLAGFTALAQDTSDLIAVGDVMSINVPENGSFAHVHFPRKNLIIKRGGIADMKRVHGNKVVVTGIKTISNGNTVVTLKRKDGRKFFKFLPSVKADLENALAKGELKMPNSSNEDEIARR</sequence>
<protein>
    <recommendedName>
        <fullName evidence="4">Dihydroorotase</fullName>
    </recommendedName>
</protein>
<dbReference type="OrthoDB" id="1446823at2"/>
<keyword evidence="3" id="KW-1185">Reference proteome</keyword>
<feature type="signal peptide" evidence="1">
    <location>
        <begin position="1"/>
        <end position="19"/>
    </location>
</feature>
<dbReference type="RefSeq" id="WP_120710383.1">
    <property type="nucleotide sequence ID" value="NZ_RBCJ01000001.1"/>
</dbReference>
<evidence type="ECO:0000313" key="3">
    <source>
        <dbReference type="Proteomes" id="UP000276603"/>
    </source>
</evidence>
<accession>A0A3B0C9S4</accession>
<proteinExistence type="predicted"/>
<evidence type="ECO:0000313" key="2">
    <source>
        <dbReference type="EMBL" id="RKN83175.1"/>
    </source>
</evidence>
<comment type="caution">
    <text evidence="2">The sequence shown here is derived from an EMBL/GenBank/DDBJ whole genome shotgun (WGS) entry which is preliminary data.</text>
</comment>